<protein>
    <submittedName>
        <fullName evidence="1">Uncharacterized protein</fullName>
    </submittedName>
</protein>
<proteinExistence type="predicted"/>
<sequence>MADIPYGYRMKERQEEVPELTMPEVMKEEGTAAKVRQSLVAYDIKDFCHVIYAETLGFIRHAEECYAGKNDDVKM</sequence>
<evidence type="ECO:0000313" key="1">
    <source>
        <dbReference type="EMBL" id="VYU82961.1"/>
    </source>
</evidence>
<dbReference type="EMBL" id="CACRUH010000084">
    <property type="protein sequence ID" value="VYU82961.1"/>
    <property type="molecule type" value="Genomic_DNA"/>
</dbReference>
<accession>A0A6N3I2S0</accession>
<dbReference type="AlphaFoldDB" id="A0A6N3I2S0"/>
<name>A0A6N3I2S0_9FIRM</name>
<reference evidence="1" key="1">
    <citation type="submission" date="2019-11" db="EMBL/GenBank/DDBJ databases">
        <authorList>
            <person name="Feng L."/>
        </authorList>
    </citation>
    <scope>NUCLEOTIDE SEQUENCE</scope>
    <source>
        <strain evidence="1">ChathewayiLFYP18</strain>
    </source>
</reference>
<gene>
    <name evidence="1" type="ORF">CHLFYP18_03738</name>
</gene>
<dbReference type="RefSeq" id="WP_156834242.1">
    <property type="nucleotide sequence ID" value="NZ_CACRUH010000084.1"/>
</dbReference>
<organism evidence="1">
    <name type="scientific">Hungatella hathewayi</name>
    <dbReference type="NCBI Taxonomy" id="154046"/>
    <lineage>
        <taxon>Bacteria</taxon>
        <taxon>Bacillati</taxon>
        <taxon>Bacillota</taxon>
        <taxon>Clostridia</taxon>
        <taxon>Lachnospirales</taxon>
        <taxon>Lachnospiraceae</taxon>
        <taxon>Hungatella</taxon>
    </lineage>
</organism>